<feature type="region of interest" description="Disordered" evidence="1">
    <location>
        <begin position="105"/>
        <end position="145"/>
    </location>
</feature>
<sequence>MKRARSAVADENAGTPVRSIYSKRLRSGIEGLKLLDSNILANSETPCVPKHIGKLADTGTVNRKVVESVKQRATTRSLRLRASGIQPSATPASGRSSNVFLADHDTVSKRKAPSVPPSKLTSKRSRLAVPPGHVKPSEPVSRRAPPSDLYSEQWLYDQERYFMRWMNHAFYSAGVTRHAANGATAHSSSVHFATGKVYDYMRRKATTFYQSSALQTALQKVNMAVDENKLAVCTTSDFTRDAGLRKRLVATLMSYDARWLTLALDVLSPASTPPSSLVNSTTALASLMDEEF</sequence>
<dbReference type="EMBL" id="KZ993542">
    <property type="protein sequence ID" value="RKP04669.1"/>
    <property type="molecule type" value="Genomic_DNA"/>
</dbReference>
<evidence type="ECO:0000313" key="3">
    <source>
        <dbReference type="Proteomes" id="UP000271241"/>
    </source>
</evidence>
<dbReference type="Proteomes" id="UP000271241">
    <property type="component" value="Unassembled WGS sequence"/>
</dbReference>
<keyword evidence="3" id="KW-1185">Reference proteome</keyword>
<proteinExistence type="predicted"/>
<evidence type="ECO:0000256" key="1">
    <source>
        <dbReference type="SAM" id="MobiDB-lite"/>
    </source>
</evidence>
<dbReference type="OrthoDB" id="76388at2759"/>
<organism evidence="2 3">
    <name type="scientific">Thamnocephalis sphaerospora</name>
    <dbReference type="NCBI Taxonomy" id="78915"/>
    <lineage>
        <taxon>Eukaryota</taxon>
        <taxon>Fungi</taxon>
        <taxon>Fungi incertae sedis</taxon>
        <taxon>Zoopagomycota</taxon>
        <taxon>Zoopagomycotina</taxon>
        <taxon>Zoopagomycetes</taxon>
        <taxon>Zoopagales</taxon>
        <taxon>Sigmoideomycetaceae</taxon>
        <taxon>Thamnocephalis</taxon>
    </lineage>
</organism>
<evidence type="ECO:0000313" key="2">
    <source>
        <dbReference type="EMBL" id="RKP04669.1"/>
    </source>
</evidence>
<name>A0A4V1IVN4_9FUNG</name>
<dbReference type="AlphaFoldDB" id="A0A4V1IVN4"/>
<reference evidence="3" key="1">
    <citation type="journal article" date="2018" name="Nat. Microbiol.">
        <title>Leveraging single-cell genomics to expand the fungal tree of life.</title>
        <authorList>
            <person name="Ahrendt S.R."/>
            <person name="Quandt C.A."/>
            <person name="Ciobanu D."/>
            <person name="Clum A."/>
            <person name="Salamov A."/>
            <person name="Andreopoulos B."/>
            <person name="Cheng J.F."/>
            <person name="Woyke T."/>
            <person name="Pelin A."/>
            <person name="Henrissat B."/>
            <person name="Reynolds N.K."/>
            <person name="Benny G.L."/>
            <person name="Smith M.E."/>
            <person name="James T.Y."/>
            <person name="Grigoriev I.V."/>
        </authorList>
    </citation>
    <scope>NUCLEOTIDE SEQUENCE [LARGE SCALE GENOMIC DNA]</scope>
    <source>
        <strain evidence="3">RSA 1356</strain>
    </source>
</reference>
<accession>A0A4V1IVN4</accession>
<gene>
    <name evidence="2" type="ORF">THASP1DRAFT_33533</name>
</gene>
<protein>
    <submittedName>
        <fullName evidence="2">Uncharacterized protein</fullName>
    </submittedName>
</protein>
<dbReference type="STRING" id="78915.A0A4V1IVN4"/>